<dbReference type="Gene3D" id="1.10.287.110">
    <property type="entry name" value="DnaJ domain"/>
    <property type="match status" value="1"/>
</dbReference>
<dbReference type="EMBL" id="JBDFQZ010000013">
    <property type="protein sequence ID" value="KAK9670559.1"/>
    <property type="molecule type" value="Genomic_DNA"/>
</dbReference>
<proteinExistence type="predicted"/>
<reference evidence="2 3" key="1">
    <citation type="submission" date="2024-03" db="EMBL/GenBank/DDBJ databases">
        <title>WGS assembly of Saponaria officinalis var. Norfolk2.</title>
        <authorList>
            <person name="Jenkins J."/>
            <person name="Shu S."/>
            <person name="Grimwood J."/>
            <person name="Barry K."/>
            <person name="Goodstein D."/>
            <person name="Schmutz J."/>
            <person name="Leebens-Mack J."/>
            <person name="Osbourn A."/>
        </authorList>
    </citation>
    <scope>NUCLEOTIDE SEQUENCE [LARGE SCALE GENOMIC DNA]</scope>
    <source>
        <strain evidence="3">cv. Norfolk2</strain>
        <strain evidence="2">JIC</strain>
        <tissue evidence="2">Leaf</tissue>
    </source>
</reference>
<evidence type="ECO:0000313" key="2">
    <source>
        <dbReference type="EMBL" id="KAK9670558.1"/>
    </source>
</evidence>
<evidence type="ECO:0000259" key="1">
    <source>
        <dbReference type="PROSITE" id="PS50076"/>
    </source>
</evidence>
<dbReference type="PROSITE" id="PS50076">
    <property type="entry name" value="DNAJ_2"/>
    <property type="match status" value="1"/>
</dbReference>
<feature type="domain" description="J" evidence="1">
    <location>
        <begin position="209"/>
        <end position="270"/>
    </location>
</feature>
<dbReference type="PANTHER" id="PTHR45376">
    <property type="entry name" value="CHAPERONE DNAJ-DOMAIN SUPERFAMILY PROTEIN-RELATED"/>
    <property type="match status" value="1"/>
</dbReference>
<dbReference type="SUPFAM" id="SSF46565">
    <property type="entry name" value="Chaperone J-domain"/>
    <property type="match status" value="1"/>
</dbReference>
<accession>A0AAW1H0E3</accession>
<sequence length="272" mass="31500">MQVIPRCRNLLNLRNSINFSSNQFASFHSTPICCEKWKNKWKSDFNGPQQPSKDYARYATRQKRADTKRALRSLLSHYGDQGTTFANDEPWKMHGTKSCETDSTKKRRSKSEYVRAEKIHNHRMRRKFRKKTRNEDDDDYPETIFQATYGGRFYTWSFDSWNGTSRCSSPQFDWREIFHRNNGGQEEWDTTYESESESQEEAYNVGLPADRAVLGLSPKGPLKMKDVKNAFHLSALKWHPDKHQGPTQAAAAEKFKLCVSAYKSLCSALSGA</sequence>
<dbReference type="Proteomes" id="UP001443914">
    <property type="component" value="Unassembled WGS sequence"/>
</dbReference>
<keyword evidence="3" id="KW-1185">Reference proteome</keyword>
<dbReference type="SMART" id="SM00271">
    <property type="entry name" value="DnaJ"/>
    <property type="match status" value="1"/>
</dbReference>
<dbReference type="InterPro" id="IPR001623">
    <property type="entry name" value="DnaJ_domain"/>
</dbReference>
<name>A0AAW1H0E3_SAPOF</name>
<organism evidence="2 3">
    <name type="scientific">Saponaria officinalis</name>
    <name type="common">Common soapwort</name>
    <name type="synonym">Lychnis saponaria</name>
    <dbReference type="NCBI Taxonomy" id="3572"/>
    <lineage>
        <taxon>Eukaryota</taxon>
        <taxon>Viridiplantae</taxon>
        <taxon>Streptophyta</taxon>
        <taxon>Embryophyta</taxon>
        <taxon>Tracheophyta</taxon>
        <taxon>Spermatophyta</taxon>
        <taxon>Magnoliopsida</taxon>
        <taxon>eudicotyledons</taxon>
        <taxon>Gunneridae</taxon>
        <taxon>Pentapetalae</taxon>
        <taxon>Caryophyllales</taxon>
        <taxon>Caryophyllaceae</taxon>
        <taxon>Caryophylleae</taxon>
        <taxon>Saponaria</taxon>
    </lineage>
</organism>
<dbReference type="InterPro" id="IPR036869">
    <property type="entry name" value="J_dom_sf"/>
</dbReference>
<evidence type="ECO:0000313" key="3">
    <source>
        <dbReference type="Proteomes" id="UP001443914"/>
    </source>
</evidence>
<dbReference type="PANTHER" id="PTHR45376:SF5">
    <property type="entry name" value="CHAPERONE DNAJ-DOMAIN SUPERFAMILY PROTEIN"/>
    <property type="match status" value="1"/>
</dbReference>
<dbReference type="AlphaFoldDB" id="A0AAW1H0E3"/>
<protein>
    <recommendedName>
        <fullName evidence="1">J domain-containing protein</fullName>
    </recommendedName>
</protein>
<dbReference type="CDD" id="cd06257">
    <property type="entry name" value="DnaJ"/>
    <property type="match status" value="1"/>
</dbReference>
<gene>
    <name evidence="2" type="ORF">RND81_13G209300</name>
</gene>
<comment type="caution">
    <text evidence="2">The sequence shown here is derived from an EMBL/GenBank/DDBJ whole genome shotgun (WGS) entry which is preliminary data.</text>
</comment>
<dbReference type="Pfam" id="PF00226">
    <property type="entry name" value="DnaJ"/>
    <property type="match status" value="1"/>
</dbReference>
<dbReference type="EMBL" id="JBDFQZ010000013">
    <property type="protein sequence ID" value="KAK9670558.1"/>
    <property type="molecule type" value="Genomic_DNA"/>
</dbReference>